<proteinExistence type="predicted"/>
<dbReference type="SUPFAM" id="SSF55781">
    <property type="entry name" value="GAF domain-like"/>
    <property type="match status" value="1"/>
</dbReference>
<dbReference type="PANTHER" id="PTHR30136:SF24">
    <property type="entry name" value="HTH-TYPE TRANSCRIPTIONAL REPRESSOR ALLR"/>
    <property type="match status" value="1"/>
</dbReference>
<keyword evidence="4" id="KW-0804">Transcription</keyword>
<evidence type="ECO:0000259" key="7">
    <source>
        <dbReference type="PROSITE" id="PS51077"/>
    </source>
</evidence>
<dbReference type="SMART" id="SM00346">
    <property type="entry name" value="HTH_ICLR"/>
    <property type="match status" value="1"/>
</dbReference>
<evidence type="ECO:0000256" key="2">
    <source>
        <dbReference type="ARBA" id="ARBA00023015"/>
    </source>
</evidence>
<sequence length="264" mass="28397">MGAVAEGPSGTVQSVNRALLLLELLAQGGGRLPVSELAQRSGLSLGTAHRLLATLAARGYVRQDHDRRYALGAALLPLGDATRRLLSSWALPFLSELAQDCGETVNLAVLEDDHVVYVAQAPGRHRMRMFTQVGRRVLPHSTAVGKVLLAWHEEDQLGRVIFRLGMPRHTSHTLTSLGAFRAELAAVRERGWAVDDEEQELGVRCLAVPVGPGADAVAALSVSAPASRLDHGQPEVVQALHRTADQLARAWLRHTPGGGRRVSE</sequence>
<name>A0A4V2G2L8_9ACTN</name>
<dbReference type="PROSITE" id="PS51077">
    <property type="entry name" value="HTH_ICLR"/>
    <property type="match status" value="1"/>
</dbReference>
<dbReference type="Gene3D" id="1.10.10.10">
    <property type="entry name" value="Winged helix-like DNA-binding domain superfamily/Winged helix DNA-binding domain"/>
    <property type="match status" value="1"/>
</dbReference>
<keyword evidence="10" id="KW-1185">Reference proteome</keyword>
<evidence type="ECO:0000259" key="8">
    <source>
        <dbReference type="PROSITE" id="PS51078"/>
    </source>
</evidence>
<dbReference type="GO" id="GO:0045892">
    <property type="term" value="P:negative regulation of DNA-templated transcription"/>
    <property type="evidence" value="ECO:0007669"/>
    <property type="project" value="TreeGrafter"/>
</dbReference>
<dbReference type="InterPro" id="IPR014757">
    <property type="entry name" value="Tscrpt_reg_IclR_C"/>
</dbReference>
<evidence type="ECO:0000256" key="3">
    <source>
        <dbReference type="ARBA" id="ARBA00023125"/>
    </source>
</evidence>
<dbReference type="InterPro" id="IPR036390">
    <property type="entry name" value="WH_DNA-bd_sf"/>
</dbReference>
<keyword evidence="3" id="KW-0238">DNA-binding</keyword>
<dbReference type="InterPro" id="IPR036388">
    <property type="entry name" value="WH-like_DNA-bd_sf"/>
</dbReference>
<accession>A0A4V2G2L8</accession>
<reference evidence="9 10" key="1">
    <citation type="submission" date="2019-02" db="EMBL/GenBank/DDBJ databases">
        <title>Sequencing the genomes of 1000 actinobacteria strains.</title>
        <authorList>
            <person name="Klenk H.-P."/>
        </authorList>
    </citation>
    <scope>NUCLEOTIDE SEQUENCE [LARGE SCALE GENOMIC DNA]</scope>
    <source>
        <strain evidence="9 10">DSM 44509</strain>
    </source>
</reference>
<evidence type="ECO:0000313" key="10">
    <source>
        <dbReference type="Proteomes" id="UP000292507"/>
    </source>
</evidence>
<evidence type="ECO:0000256" key="4">
    <source>
        <dbReference type="ARBA" id="ARBA00023163"/>
    </source>
</evidence>
<dbReference type="GO" id="GO:0003700">
    <property type="term" value="F:DNA-binding transcription factor activity"/>
    <property type="evidence" value="ECO:0007669"/>
    <property type="project" value="TreeGrafter"/>
</dbReference>
<protein>
    <recommendedName>
        <fullName evidence="6">Glycerol operon regulatory protein</fullName>
    </recommendedName>
</protein>
<dbReference type="InterPro" id="IPR050707">
    <property type="entry name" value="HTH_MetabolicPath_Reg"/>
</dbReference>
<gene>
    <name evidence="9" type="ORF">BKA19_3410</name>
</gene>
<evidence type="ECO:0000256" key="1">
    <source>
        <dbReference type="ARBA" id="ARBA00022798"/>
    </source>
</evidence>
<feature type="domain" description="HTH iclR-type" evidence="7">
    <location>
        <begin position="12"/>
        <end position="73"/>
    </location>
</feature>
<dbReference type="SUPFAM" id="SSF46785">
    <property type="entry name" value="Winged helix' DNA-binding domain"/>
    <property type="match status" value="1"/>
</dbReference>
<comment type="function">
    <text evidence="5">May be an activator protein for the gylABX operon.</text>
</comment>
<dbReference type="Proteomes" id="UP000292507">
    <property type="component" value="Unassembled WGS sequence"/>
</dbReference>
<dbReference type="Pfam" id="PF09339">
    <property type="entry name" value="HTH_IclR"/>
    <property type="match status" value="1"/>
</dbReference>
<organism evidence="9 10">
    <name type="scientific">Blastococcus saxobsidens</name>
    <dbReference type="NCBI Taxonomy" id="138336"/>
    <lineage>
        <taxon>Bacteria</taxon>
        <taxon>Bacillati</taxon>
        <taxon>Actinomycetota</taxon>
        <taxon>Actinomycetes</taxon>
        <taxon>Geodermatophilales</taxon>
        <taxon>Geodermatophilaceae</taxon>
        <taxon>Blastococcus</taxon>
    </lineage>
</organism>
<evidence type="ECO:0000256" key="5">
    <source>
        <dbReference type="ARBA" id="ARBA00058938"/>
    </source>
</evidence>
<comment type="caution">
    <text evidence="9">The sequence shown here is derived from an EMBL/GenBank/DDBJ whole genome shotgun (WGS) entry which is preliminary data.</text>
</comment>
<dbReference type="FunFam" id="1.10.10.10:FF:000056">
    <property type="entry name" value="IclR family transcriptional regulator"/>
    <property type="match status" value="1"/>
</dbReference>
<dbReference type="InterPro" id="IPR029016">
    <property type="entry name" value="GAF-like_dom_sf"/>
</dbReference>
<evidence type="ECO:0000313" key="9">
    <source>
        <dbReference type="EMBL" id="RZU33676.1"/>
    </source>
</evidence>
<dbReference type="GO" id="GO:0003677">
    <property type="term" value="F:DNA binding"/>
    <property type="evidence" value="ECO:0007669"/>
    <property type="project" value="UniProtKB-KW"/>
</dbReference>
<dbReference type="InterPro" id="IPR005471">
    <property type="entry name" value="Tscrpt_reg_IclR_N"/>
</dbReference>
<dbReference type="AlphaFoldDB" id="A0A4V2G2L8"/>
<dbReference type="EMBL" id="SHKV01000001">
    <property type="protein sequence ID" value="RZU33676.1"/>
    <property type="molecule type" value="Genomic_DNA"/>
</dbReference>
<dbReference type="OrthoDB" id="8479143at2"/>
<evidence type="ECO:0000256" key="6">
    <source>
        <dbReference type="ARBA" id="ARBA00070406"/>
    </source>
</evidence>
<dbReference type="RefSeq" id="WP_104528494.1">
    <property type="nucleotide sequence ID" value="NZ_POQT01000014.1"/>
</dbReference>
<keyword evidence="2" id="KW-0805">Transcription regulation</keyword>
<dbReference type="Gene3D" id="3.30.450.40">
    <property type="match status" value="1"/>
</dbReference>
<dbReference type="PANTHER" id="PTHR30136">
    <property type="entry name" value="HELIX-TURN-HELIX TRANSCRIPTIONAL REGULATOR, ICLR FAMILY"/>
    <property type="match status" value="1"/>
</dbReference>
<feature type="domain" description="IclR-ED" evidence="8">
    <location>
        <begin position="74"/>
        <end position="264"/>
    </location>
</feature>
<dbReference type="GO" id="GO:0006071">
    <property type="term" value="P:glycerol metabolic process"/>
    <property type="evidence" value="ECO:0007669"/>
    <property type="project" value="UniProtKB-KW"/>
</dbReference>
<dbReference type="PROSITE" id="PS51078">
    <property type="entry name" value="ICLR_ED"/>
    <property type="match status" value="1"/>
</dbReference>
<keyword evidence="1" id="KW-0319">Glycerol metabolism</keyword>
<dbReference type="Pfam" id="PF01614">
    <property type="entry name" value="IclR_C"/>
    <property type="match status" value="1"/>
</dbReference>